<dbReference type="OMA" id="IPLEIHM"/>
<feature type="non-terminal residue" evidence="1">
    <location>
        <position position="66"/>
    </location>
</feature>
<feature type="non-terminal residue" evidence="1">
    <location>
        <position position="1"/>
    </location>
</feature>
<dbReference type="InterPro" id="IPR036397">
    <property type="entry name" value="RNaseH_sf"/>
</dbReference>
<dbReference type="PANTHER" id="PTHR47326:SF1">
    <property type="entry name" value="HTH PSQ-TYPE DOMAIN-CONTAINING PROTEIN"/>
    <property type="match status" value="1"/>
</dbReference>
<name>E2C7B1_HARSA</name>
<proteinExistence type="predicted"/>
<evidence type="ECO:0000313" key="1">
    <source>
        <dbReference type="EMBL" id="EFN76170.1"/>
    </source>
</evidence>
<accession>E2C7B1</accession>
<keyword evidence="2" id="KW-1185">Reference proteome</keyword>
<dbReference type="GO" id="GO:0003676">
    <property type="term" value="F:nucleic acid binding"/>
    <property type="evidence" value="ECO:0007669"/>
    <property type="project" value="InterPro"/>
</dbReference>
<evidence type="ECO:0000313" key="2">
    <source>
        <dbReference type="Proteomes" id="UP000008237"/>
    </source>
</evidence>
<gene>
    <name evidence="1" type="ORF">EAI_16843</name>
</gene>
<dbReference type="Gene3D" id="3.30.420.10">
    <property type="entry name" value="Ribonuclease H-like superfamily/Ribonuclease H"/>
    <property type="match status" value="1"/>
</dbReference>
<protein>
    <recommendedName>
        <fullName evidence="3">Histone-lysine N-methyltransferase SETMAR</fullName>
    </recommendedName>
</protein>
<organism evidence="2">
    <name type="scientific">Harpegnathos saltator</name>
    <name type="common">Jerdon's jumping ant</name>
    <dbReference type="NCBI Taxonomy" id="610380"/>
    <lineage>
        <taxon>Eukaryota</taxon>
        <taxon>Metazoa</taxon>
        <taxon>Ecdysozoa</taxon>
        <taxon>Arthropoda</taxon>
        <taxon>Hexapoda</taxon>
        <taxon>Insecta</taxon>
        <taxon>Pterygota</taxon>
        <taxon>Neoptera</taxon>
        <taxon>Endopterygota</taxon>
        <taxon>Hymenoptera</taxon>
        <taxon>Apocrita</taxon>
        <taxon>Aculeata</taxon>
        <taxon>Formicoidea</taxon>
        <taxon>Formicidae</taxon>
        <taxon>Ponerinae</taxon>
        <taxon>Ponerini</taxon>
        <taxon>Harpegnathos</taxon>
    </lineage>
</organism>
<evidence type="ECO:0008006" key="3">
    <source>
        <dbReference type="Google" id="ProtNLM"/>
    </source>
</evidence>
<dbReference type="EMBL" id="GL453346">
    <property type="protein sequence ID" value="EFN76170.1"/>
    <property type="molecule type" value="Genomic_DNA"/>
</dbReference>
<dbReference type="AlphaFoldDB" id="E2C7B1"/>
<dbReference type="PANTHER" id="PTHR47326">
    <property type="entry name" value="TRANSPOSABLE ELEMENT TC3 TRANSPOSASE-LIKE PROTEIN"/>
    <property type="match status" value="1"/>
</dbReference>
<dbReference type="Proteomes" id="UP000008237">
    <property type="component" value="Unassembled WGS sequence"/>
</dbReference>
<sequence length="66" mass="7775">IGPHFLPQRLTGRIYGQLLENELSKLLANMPLHIRAQLIYQHDGDPTHFCHKVREVLNAQFPDRWM</sequence>
<reference evidence="1 2" key="1">
    <citation type="journal article" date="2010" name="Science">
        <title>Genomic comparison of the ants Camponotus floridanus and Harpegnathos saltator.</title>
        <authorList>
            <person name="Bonasio R."/>
            <person name="Zhang G."/>
            <person name="Ye C."/>
            <person name="Mutti N.S."/>
            <person name="Fang X."/>
            <person name="Qin N."/>
            <person name="Donahue G."/>
            <person name="Yang P."/>
            <person name="Li Q."/>
            <person name="Li C."/>
            <person name="Zhang P."/>
            <person name="Huang Z."/>
            <person name="Berger S.L."/>
            <person name="Reinberg D."/>
            <person name="Wang J."/>
            <person name="Liebig J."/>
        </authorList>
    </citation>
    <scope>NUCLEOTIDE SEQUENCE [LARGE SCALE GENOMIC DNA]</scope>
    <source>
        <strain evidence="1 2">R22 G/1</strain>
    </source>
</reference>
<dbReference type="InParanoid" id="E2C7B1"/>